<dbReference type="PANTHER" id="PTHR30354">
    <property type="entry name" value="GNT FAMILY GLUCONATE TRANSPORTER"/>
    <property type="match status" value="1"/>
</dbReference>
<evidence type="ECO:0000256" key="1">
    <source>
        <dbReference type="SAM" id="Phobius"/>
    </source>
</evidence>
<dbReference type="GO" id="GO:0015128">
    <property type="term" value="F:gluconate transmembrane transporter activity"/>
    <property type="evidence" value="ECO:0007669"/>
    <property type="project" value="InterPro"/>
</dbReference>
<evidence type="ECO:0000313" key="4">
    <source>
        <dbReference type="Proteomes" id="UP000016412"/>
    </source>
</evidence>
<reference evidence="4 5" key="1">
    <citation type="submission" date="2013-08" db="EMBL/GenBank/DDBJ databases">
        <authorList>
            <person name="Durkin A.S."/>
            <person name="Haft D.R."/>
            <person name="McCorrison J."/>
            <person name="Torralba M."/>
            <person name="Gillis M."/>
            <person name="Haft D.H."/>
            <person name="Methe B."/>
            <person name="Sutton G."/>
            <person name="Nelson K.E."/>
        </authorList>
    </citation>
    <scope>NUCLEOTIDE SEQUENCE [LARGE SCALE GENOMIC DNA]</scope>
    <source>
        <strain evidence="3 5">ATCC 35536</strain>
        <strain evidence="2 4">VPI DR56BR1116</strain>
    </source>
</reference>
<dbReference type="eggNOG" id="COG2610">
    <property type="taxonomic scope" value="Bacteria"/>
</dbReference>
<dbReference type="EMBL" id="AVQI01000028">
    <property type="protein sequence ID" value="ERK04129.1"/>
    <property type="molecule type" value="Genomic_DNA"/>
</dbReference>
<dbReference type="PANTHER" id="PTHR30354:SF7">
    <property type="entry name" value="BLL7963 PROTEIN"/>
    <property type="match status" value="1"/>
</dbReference>
<keyword evidence="1" id="KW-1133">Transmembrane helix</keyword>
<gene>
    <name evidence="3" type="ORF">HMPREF0860_1501</name>
    <name evidence="2" type="ORF">HMPREF1325_2521</name>
</gene>
<feature type="transmembrane region" description="Helical" evidence="1">
    <location>
        <begin position="176"/>
        <end position="201"/>
    </location>
</feature>
<keyword evidence="1" id="KW-0472">Membrane</keyword>
<dbReference type="InterPro" id="IPR003474">
    <property type="entry name" value="Glcn_transporter"/>
</dbReference>
<organism evidence="2 4">
    <name type="scientific">Treponema socranskii subsp. socranskii VPI DR56BR1116 = ATCC 35536</name>
    <dbReference type="NCBI Taxonomy" id="1125725"/>
    <lineage>
        <taxon>Bacteria</taxon>
        <taxon>Pseudomonadati</taxon>
        <taxon>Spirochaetota</taxon>
        <taxon>Spirochaetia</taxon>
        <taxon>Spirochaetales</taxon>
        <taxon>Treponemataceae</taxon>
        <taxon>Treponema</taxon>
    </lineage>
</organism>
<evidence type="ECO:0000313" key="2">
    <source>
        <dbReference type="EMBL" id="ERF60228.1"/>
    </source>
</evidence>
<feature type="transmembrane region" description="Helical" evidence="1">
    <location>
        <begin position="257"/>
        <end position="277"/>
    </location>
</feature>
<feature type="transmembrane region" description="Helical" evidence="1">
    <location>
        <begin position="289"/>
        <end position="310"/>
    </location>
</feature>
<dbReference type="STRING" id="1125725.HMPREF1325_2521"/>
<dbReference type="EMBL" id="AUZJ01000043">
    <property type="protein sequence ID" value="ERF60228.1"/>
    <property type="molecule type" value="Genomic_DNA"/>
</dbReference>
<evidence type="ECO:0000313" key="3">
    <source>
        <dbReference type="EMBL" id="ERK04129.1"/>
    </source>
</evidence>
<feature type="transmembrane region" description="Helical" evidence="1">
    <location>
        <begin position="7"/>
        <end position="38"/>
    </location>
</feature>
<dbReference type="AlphaFoldDB" id="U2MY48"/>
<keyword evidence="1" id="KW-0812">Transmembrane</keyword>
<dbReference type="PATRIC" id="fig|1125725.3.peg.1694"/>
<dbReference type="Proteomes" id="UP000016412">
    <property type="component" value="Unassembled WGS sequence"/>
</dbReference>
<dbReference type="Pfam" id="PF02447">
    <property type="entry name" value="GntP_permease"/>
    <property type="match status" value="1"/>
</dbReference>
<comment type="caution">
    <text evidence="2">The sequence shown here is derived from an EMBL/GenBank/DDBJ whole genome shotgun (WGS) entry which is preliminary data.</text>
</comment>
<proteinExistence type="predicted"/>
<name>U2MY48_TRESO</name>
<dbReference type="RefSeq" id="WP_021330627.1">
    <property type="nucleotide sequence ID" value="NZ_AUZJ01000043.1"/>
</dbReference>
<sequence>MLGAIGIILAVVLVVWMIFKGWHMTIVAVVSSLVVIVTSRMNVWDAFSVSFANSFKNFAGSWMLMFVLGAIFGKIMQDSRASLTIANAVVKKIGKQNVILAILITTLILSYGGIGVFVIAFTMYPICIAMFKEADLPKEIFPGLLLALPATVGMSVGPGVPSVQNLIPTETFGTTIYAAPIMATICSVFIFAMDFLFYTYVAKRCRAKGMHFQPGTNDLFTEEKNVDQPKTWAAFLPLIVLLGSIFIIQSLCPAWKATFVAVIGMTLAILVAVALFYKRFNVNNVIGAGCANGLSALMITSSIMGFGGVVQAAPAFKTTVDWLLALPLSPLLLAFISINVICAITGSSSG</sequence>
<feature type="transmembrane region" description="Helical" evidence="1">
    <location>
        <begin position="322"/>
        <end position="344"/>
    </location>
</feature>
<dbReference type="Proteomes" id="UP000016646">
    <property type="component" value="Unassembled WGS sequence"/>
</dbReference>
<accession>U2MY48</accession>
<keyword evidence="5" id="KW-1185">Reference proteome</keyword>
<feature type="transmembrane region" description="Helical" evidence="1">
    <location>
        <begin position="98"/>
        <end position="131"/>
    </location>
</feature>
<feature type="transmembrane region" description="Helical" evidence="1">
    <location>
        <begin position="58"/>
        <end position="77"/>
    </location>
</feature>
<dbReference type="GO" id="GO:0005886">
    <property type="term" value="C:plasma membrane"/>
    <property type="evidence" value="ECO:0007669"/>
    <property type="project" value="TreeGrafter"/>
</dbReference>
<dbReference type="OrthoDB" id="86125at2"/>
<evidence type="ECO:0000313" key="5">
    <source>
        <dbReference type="Proteomes" id="UP000016646"/>
    </source>
</evidence>
<feature type="transmembrane region" description="Helical" evidence="1">
    <location>
        <begin position="232"/>
        <end position="251"/>
    </location>
</feature>
<protein>
    <submittedName>
        <fullName evidence="2">Citrate transporter</fullName>
    </submittedName>
</protein>